<keyword evidence="2" id="KW-1185">Reference proteome</keyword>
<dbReference type="EMBL" id="BOMM01000103">
    <property type="protein sequence ID" value="GIE16839.1"/>
    <property type="molecule type" value="Genomic_DNA"/>
</dbReference>
<comment type="caution">
    <text evidence="1">The sequence shown here is derived from an EMBL/GenBank/DDBJ whole genome shotgun (WGS) entry which is preliminary data.</text>
</comment>
<evidence type="ECO:0000313" key="2">
    <source>
        <dbReference type="Proteomes" id="UP000598174"/>
    </source>
</evidence>
<accession>A0A919JCK4</accession>
<evidence type="ECO:0000313" key="1">
    <source>
        <dbReference type="EMBL" id="GIE16839.1"/>
    </source>
</evidence>
<dbReference type="AlphaFoldDB" id="A0A919JCK4"/>
<proteinExistence type="predicted"/>
<gene>
    <name evidence="1" type="ORF">Afe05nite_86790</name>
</gene>
<dbReference type="RefSeq" id="WP_203823162.1">
    <property type="nucleotide sequence ID" value="NZ_BAAABP010000003.1"/>
</dbReference>
<protein>
    <submittedName>
        <fullName evidence="1">Uncharacterized protein</fullName>
    </submittedName>
</protein>
<dbReference type="Proteomes" id="UP000598174">
    <property type="component" value="Unassembled WGS sequence"/>
</dbReference>
<organism evidence="1 2">
    <name type="scientific">Paractinoplanes ferrugineus</name>
    <dbReference type="NCBI Taxonomy" id="113564"/>
    <lineage>
        <taxon>Bacteria</taxon>
        <taxon>Bacillati</taxon>
        <taxon>Actinomycetota</taxon>
        <taxon>Actinomycetes</taxon>
        <taxon>Micromonosporales</taxon>
        <taxon>Micromonosporaceae</taxon>
        <taxon>Paractinoplanes</taxon>
    </lineage>
</organism>
<name>A0A919JCK4_9ACTN</name>
<reference evidence="1" key="1">
    <citation type="submission" date="2021-01" db="EMBL/GenBank/DDBJ databases">
        <title>Whole genome shotgun sequence of Actinoplanes ferrugineus NBRC 15555.</title>
        <authorList>
            <person name="Komaki H."/>
            <person name="Tamura T."/>
        </authorList>
    </citation>
    <scope>NUCLEOTIDE SEQUENCE</scope>
    <source>
        <strain evidence="1">NBRC 15555</strain>
    </source>
</reference>
<sequence length="76" mass="7907">MADVVGGLGALLLPGPLLALLAAAALLAFGACCYGWGRRSAFREVDDGREAVLRATEDAARPSVVLLLPSQRDGER</sequence>